<evidence type="ECO:0000313" key="3">
    <source>
        <dbReference type="Proteomes" id="UP000345637"/>
    </source>
</evidence>
<keyword evidence="1" id="KW-1133">Transmembrane helix</keyword>
<dbReference type="AlphaFoldDB" id="A0A485B349"/>
<evidence type="ECO:0000313" key="2">
    <source>
        <dbReference type="EMBL" id="VFS67654.1"/>
    </source>
</evidence>
<sequence length="74" mass="8779">MVDGFSQQYFNYHEYKKVRLLLMAAAMVCIMGIWIFYPLVMRLGFSQEWLNSIRHHATCCPICLPPCRQSIDRH</sequence>
<name>A0A485B349_RAOPL</name>
<reference evidence="2 3" key="1">
    <citation type="submission" date="2019-03" db="EMBL/GenBank/DDBJ databases">
        <authorList>
            <consortium name="Pathogen Informatics"/>
        </authorList>
    </citation>
    <scope>NUCLEOTIDE SEQUENCE [LARGE SCALE GENOMIC DNA]</scope>
    <source>
        <strain evidence="2 3">NCTC12998</strain>
    </source>
</reference>
<keyword evidence="1" id="KW-0472">Membrane</keyword>
<gene>
    <name evidence="2" type="ORF">NCTC12998_03386</name>
</gene>
<proteinExistence type="predicted"/>
<protein>
    <submittedName>
        <fullName evidence="2">Uncharacterized protein</fullName>
    </submittedName>
</protein>
<keyword evidence="1" id="KW-0812">Transmembrane</keyword>
<organism evidence="2 3">
    <name type="scientific">Raoultella planticola</name>
    <name type="common">Klebsiella planticola</name>
    <dbReference type="NCBI Taxonomy" id="575"/>
    <lineage>
        <taxon>Bacteria</taxon>
        <taxon>Pseudomonadati</taxon>
        <taxon>Pseudomonadota</taxon>
        <taxon>Gammaproteobacteria</taxon>
        <taxon>Enterobacterales</taxon>
        <taxon>Enterobacteriaceae</taxon>
        <taxon>Klebsiella/Raoultella group</taxon>
        <taxon>Raoultella</taxon>
    </lineage>
</organism>
<feature type="transmembrane region" description="Helical" evidence="1">
    <location>
        <begin position="20"/>
        <end position="40"/>
    </location>
</feature>
<evidence type="ECO:0000256" key="1">
    <source>
        <dbReference type="SAM" id="Phobius"/>
    </source>
</evidence>
<dbReference type="Proteomes" id="UP000345637">
    <property type="component" value="Unassembled WGS sequence"/>
</dbReference>
<accession>A0A485B349</accession>
<dbReference type="EMBL" id="CAADJE010000023">
    <property type="protein sequence ID" value="VFS67654.1"/>
    <property type="molecule type" value="Genomic_DNA"/>
</dbReference>